<name>A0A1C3E950_9GAMM</name>
<dbReference type="PANTHER" id="PTHR30386">
    <property type="entry name" value="MEMBRANE FUSION SUBUNIT OF EMRAB-TOLC MULTIDRUG EFFLUX PUMP"/>
    <property type="match status" value="1"/>
</dbReference>
<sequence>MSQHSLKAASAKRQQWTEFGVRFWLALFRLMPNALLSCLYTFFWLLRRSGKRHTEVFCQNVAAIMPDLQADLPEKSIAFSRDQYQVEKSRRLLPFCRFNTVRKMLAATDITNESTWLADKFHTQFIFIHSFGCLQSTLLTLVNKLPDNKTAVIVLDVYSRHYVSPTILSGLLRTLRPTGNDIVLRNDDPSLMSKLGEWTKSDTNSVVFIPTTLCIANEKCDYVNLFSRQVVASRSIESLINQTQDTPGVFTVTSNMSLFENQRRELTVTEIAIPKVASEEFCTAYSWNNEVFADLQEAVVANITRWHLWRDIESLYGRKQHGAAEKEMKSNFESFITGRVETPPTLRLFCYGILSIFVAATLVLFNVDYAASDTAVGYLLSNDEKAEVKIANTGQVIDLRVKEGDIVQKGDVIFSIKVSGAINRESPLGETVTAQLNQDIKTLERNMDYIRLEHQQNRKLVTTDIESKERQIENIEHIINKQQQHISLFRKQVMRQHDLYEKKMTSQTIYEGEQLKMINAEKELANYKFRKNSMLTDINRLRNQLKKSEFKLKLMLNNEEMKVSGIRKKLAELNQKRTVTVKAERSGIVNNLKVSLGDTVVVDGRAIMEITPLEREDQVRHAVLFIPTSFLNNTAIGQNVRVIVDAFPIEEFGSFHGKIVKMSSSSYQHSDFVVDLPRGSLYYKANIEIYTEHGKDTLPKAGFKNGMLISADILQPEISLFEWLFEPFFKAFSRMF</sequence>
<organism evidence="3 4">
    <name type="scientific">Veronia pacifica</name>
    <dbReference type="NCBI Taxonomy" id="1080227"/>
    <lineage>
        <taxon>Bacteria</taxon>
        <taxon>Pseudomonadati</taxon>
        <taxon>Pseudomonadota</taxon>
        <taxon>Gammaproteobacteria</taxon>
        <taxon>Vibrionales</taxon>
        <taxon>Vibrionaceae</taxon>
        <taxon>Veronia</taxon>
    </lineage>
</organism>
<dbReference type="Gene3D" id="2.40.50.100">
    <property type="match status" value="1"/>
</dbReference>
<dbReference type="EMBL" id="LYBM01000064">
    <property type="protein sequence ID" value="ODA29762.1"/>
    <property type="molecule type" value="Genomic_DNA"/>
</dbReference>
<feature type="coiled-coil region" evidence="1">
    <location>
        <begin position="433"/>
        <end position="485"/>
    </location>
</feature>
<dbReference type="PRINTS" id="PR01490">
    <property type="entry name" value="RTXTOXIND"/>
</dbReference>
<dbReference type="AlphaFoldDB" id="A0A1C3E950"/>
<keyword evidence="2" id="KW-0472">Membrane</keyword>
<dbReference type="OrthoDB" id="9775513at2"/>
<reference evidence="3 4" key="1">
    <citation type="submission" date="2016-05" db="EMBL/GenBank/DDBJ databases">
        <title>Genomic Taxonomy of the Vibrionaceae.</title>
        <authorList>
            <person name="Gomez-Gil B."/>
            <person name="Enciso-Ibarra J."/>
        </authorList>
    </citation>
    <scope>NUCLEOTIDE SEQUENCE [LARGE SCALE GENOMIC DNA]</scope>
    <source>
        <strain evidence="3 4">CAIM 1920</strain>
    </source>
</reference>
<protein>
    <recommendedName>
        <fullName evidence="5">Membrane fusion protein biotin-lipoyl like domain-containing protein</fullName>
    </recommendedName>
</protein>
<dbReference type="RefSeq" id="WP_068905465.1">
    <property type="nucleotide sequence ID" value="NZ_JBHUIF010000009.1"/>
</dbReference>
<dbReference type="STRING" id="1080227.A8L45_21795"/>
<comment type="caution">
    <text evidence="3">The sequence shown here is derived from an EMBL/GenBank/DDBJ whole genome shotgun (WGS) entry which is preliminary data.</text>
</comment>
<dbReference type="PANTHER" id="PTHR30386:SF28">
    <property type="entry name" value="EXPORTED PROTEIN"/>
    <property type="match status" value="1"/>
</dbReference>
<evidence type="ECO:0000256" key="2">
    <source>
        <dbReference type="SAM" id="Phobius"/>
    </source>
</evidence>
<keyword evidence="4" id="KW-1185">Reference proteome</keyword>
<dbReference type="Proteomes" id="UP000094936">
    <property type="component" value="Unassembled WGS sequence"/>
</dbReference>
<feature type="coiled-coil region" evidence="1">
    <location>
        <begin position="538"/>
        <end position="576"/>
    </location>
</feature>
<keyword evidence="2" id="KW-1133">Transmembrane helix</keyword>
<feature type="transmembrane region" description="Helical" evidence="2">
    <location>
        <begin position="23"/>
        <end position="46"/>
    </location>
</feature>
<evidence type="ECO:0000313" key="3">
    <source>
        <dbReference type="EMBL" id="ODA29762.1"/>
    </source>
</evidence>
<evidence type="ECO:0008006" key="5">
    <source>
        <dbReference type="Google" id="ProtNLM"/>
    </source>
</evidence>
<keyword evidence="2" id="KW-0812">Transmembrane</keyword>
<keyword evidence="1" id="KW-0175">Coiled coil</keyword>
<accession>A0A1C3E950</accession>
<dbReference type="InterPro" id="IPR050739">
    <property type="entry name" value="MFP"/>
</dbReference>
<evidence type="ECO:0000313" key="4">
    <source>
        <dbReference type="Proteomes" id="UP000094936"/>
    </source>
</evidence>
<proteinExistence type="predicted"/>
<evidence type="ECO:0000256" key="1">
    <source>
        <dbReference type="SAM" id="Coils"/>
    </source>
</evidence>
<gene>
    <name evidence="3" type="ORF">A8L45_21795</name>
</gene>